<organism evidence="2 3">
    <name type="scientific">Lysobacter koreensis</name>
    <dbReference type="NCBI Taxonomy" id="266122"/>
    <lineage>
        <taxon>Bacteria</taxon>
        <taxon>Pseudomonadati</taxon>
        <taxon>Pseudomonadota</taxon>
        <taxon>Gammaproteobacteria</taxon>
        <taxon>Lysobacterales</taxon>
        <taxon>Lysobacteraceae</taxon>
        <taxon>Lysobacter</taxon>
    </lineage>
</organism>
<comment type="caution">
    <text evidence="2">The sequence shown here is derived from an EMBL/GenBank/DDBJ whole genome shotgun (WGS) entry which is preliminary data.</text>
</comment>
<dbReference type="PANTHER" id="PTHR36842:SF1">
    <property type="entry name" value="PROTEIN TOLB"/>
    <property type="match status" value="1"/>
</dbReference>
<dbReference type="RefSeq" id="WP_386813591.1">
    <property type="nucleotide sequence ID" value="NZ_JBHTIH010000008.1"/>
</dbReference>
<gene>
    <name evidence="2" type="ORF">ACFQZQ_14245</name>
</gene>
<dbReference type="Gene3D" id="2.120.10.30">
    <property type="entry name" value="TolB, C-terminal domain"/>
    <property type="match status" value="2"/>
</dbReference>
<evidence type="ECO:0000313" key="3">
    <source>
        <dbReference type="Proteomes" id="UP001597090"/>
    </source>
</evidence>
<proteinExistence type="inferred from homology"/>
<name>A0ABW2YPS0_9GAMM</name>
<accession>A0ABW2YPS0</accession>
<dbReference type="Proteomes" id="UP001597090">
    <property type="component" value="Unassembled WGS sequence"/>
</dbReference>
<dbReference type="Pfam" id="PF07676">
    <property type="entry name" value="PD40"/>
    <property type="match status" value="4"/>
</dbReference>
<dbReference type="EMBL" id="JBHTIH010000008">
    <property type="protein sequence ID" value="MFD0740442.1"/>
    <property type="molecule type" value="Genomic_DNA"/>
</dbReference>
<keyword evidence="3" id="KW-1185">Reference proteome</keyword>
<dbReference type="SUPFAM" id="SSF69304">
    <property type="entry name" value="Tricorn protease N-terminal domain"/>
    <property type="match status" value="1"/>
</dbReference>
<reference evidence="3" key="1">
    <citation type="journal article" date="2019" name="Int. J. Syst. Evol. Microbiol.">
        <title>The Global Catalogue of Microorganisms (GCM) 10K type strain sequencing project: providing services to taxonomists for standard genome sequencing and annotation.</title>
        <authorList>
            <consortium name="The Broad Institute Genomics Platform"/>
            <consortium name="The Broad Institute Genome Sequencing Center for Infectious Disease"/>
            <person name="Wu L."/>
            <person name="Ma J."/>
        </authorList>
    </citation>
    <scope>NUCLEOTIDE SEQUENCE [LARGE SCALE GENOMIC DNA]</scope>
    <source>
        <strain evidence="3">CCUG 55491</strain>
    </source>
</reference>
<comment type="similarity">
    <text evidence="1">Belongs to the TolB family.</text>
</comment>
<protein>
    <submittedName>
        <fullName evidence="2">TolB family protein</fullName>
    </submittedName>
</protein>
<evidence type="ECO:0000256" key="1">
    <source>
        <dbReference type="ARBA" id="ARBA00009820"/>
    </source>
</evidence>
<evidence type="ECO:0000313" key="2">
    <source>
        <dbReference type="EMBL" id="MFD0740442.1"/>
    </source>
</evidence>
<dbReference type="InterPro" id="IPR011042">
    <property type="entry name" value="6-blade_b-propeller_TolB-like"/>
</dbReference>
<sequence>MRSKLRLGTSRRQPRAAGVPHWLTPLAIAAGIASLAPIPAAAAEAPTRLVRVVDYESSVSRDGRLAFVSNRSGAFELYTTDADGKQPRQLTFDGGGKDNPSWSPDGTRIAYVAQVGDNADIHLIDAHGTRQRRLTTGPHRELHPFWSPDGTRIVFTRYVDSPPGAGVLSVHAMDADGGNETALTHGTSASYASFSPDGKHLLYWRLFGDNAEIVIADADGRDEKRLTRDPAFDGWPSWAPDGTRIAFARERGDAADIYTLDLATGTERLLSGGRGRKTAPKWTADGTAVLFDRTLDGETGIWRIDAGGGR</sequence>
<dbReference type="PANTHER" id="PTHR36842">
    <property type="entry name" value="PROTEIN TOLB HOMOLOG"/>
    <property type="match status" value="1"/>
</dbReference>
<dbReference type="InterPro" id="IPR011659">
    <property type="entry name" value="WD40"/>
</dbReference>